<dbReference type="SUPFAM" id="SSF56574">
    <property type="entry name" value="Serpins"/>
    <property type="match status" value="1"/>
</dbReference>
<dbReference type="Gene3D" id="3.30.497.10">
    <property type="entry name" value="Antithrombin, subunit I, domain 2"/>
    <property type="match status" value="1"/>
</dbReference>
<dbReference type="OrthoDB" id="9764871at2"/>
<dbReference type="InterPro" id="IPR036186">
    <property type="entry name" value="Serpin_sf"/>
</dbReference>
<dbReference type="InterPro" id="IPR016134">
    <property type="entry name" value="Dockerin_dom"/>
</dbReference>
<dbReference type="AlphaFoldDB" id="W7UIP9"/>
<dbReference type="eggNOG" id="COG4826">
    <property type="taxonomic scope" value="Bacteria"/>
</dbReference>
<dbReference type="InterPro" id="IPR000215">
    <property type="entry name" value="Serpin_fam"/>
</dbReference>
<evidence type="ECO:0000259" key="3">
    <source>
        <dbReference type="PROSITE" id="PS51766"/>
    </source>
</evidence>
<dbReference type="InterPro" id="IPR018247">
    <property type="entry name" value="EF_Hand_1_Ca_BS"/>
</dbReference>
<evidence type="ECO:0000256" key="1">
    <source>
        <dbReference type="RuleBase" id="RU000411"/>
    </source>
</evidence>
<dbReference type="InterPro" id="IPR002105">
    <property type="entry name" value="Dockerin_1_rpt"/>
</dbReference>
<dbReference type="EMBL" id="ATAX01000006">
    <property type="protein sequence ID" value="EWM55106.1"/>
    <property type="molecule type" value="Genomic_DNA"/>
</dbReference>
<protein>
    <recommendedName>
        <fullName evidence="3">Dockerin domain-containing protein</fullName>
    </recommendedName>
</protein>
<reference evidence="4 5" key="1">
    <citation type="journal article" date="2014" name="PLoS ONE">
        <title>Rumen cellulosomics: divergent fiber-degrading strategies revealed by comparative genome-wide analysis of six ruminococcal strains.</title>
        <authorList>
            <person name="Dassa B."/>
            <person name="Borovok I."/>
            <person name="Ruimy-Israeli V."/>
            <person name="Lamed R."/>
            <person name="Flint H.J."/>
            <person name="Duncan S.H."/>
            <person name="Henrissat B."/>
            <person name="Coutinho P."/>
            <person name="Morrison M."/>
            <person name="Mosoni P."/>
            <person name="Yeoman C.J."/>
            <person name="White B.A."/>
            <person name="Bayer E.A."/>
        </authorList>
    </citation>
    <scope>NUCLEOTIDE SEQUENCE [LARGE SCALE GENOMIC DNA]</scope>
    <source>
        <strain evidence="4 5">007c</strain>
    </source>
</reference>
<evidence type="ECO:0000256" key="2">
    <source>
        <dbReference type="SAM" id="SignalP"/>
    </source>
</evidence>
<feature type="chain" id="PRO_5004904424" description="Dockerin domain-containing protein" evidence="2">
    <location>
        <begin position="30"/>
        <end position="642"/>
    </location>
</feature>
<dbReference type="InterPro" id="IPR023796">
    <property type="entry name" value="Serpin_dom"/>
</dbReference>
<proteinExistence type="inferred from homology"/>
<dbReference type="Pfam" id="PF00404">
    <property type="entry name" value="Dockerin_1"/>
    <property type="match status" value="1"/>
</dbReference>
<dbReference type="Gene3D" id="2.30.39.10">
    <property type="entry name" value="Alpha-1-antitrypsin, domain 1"/>
    <property type="match status" value="1"/>
</dbReference>
<dbReference type="SUPFAM" id="SSF63446">
    <property type="entry name" value="Type I dockerin domain"/>
    <property type="match status" value="1"/>
</dbReference>
<dbReference type="CDD" id="cd14256">
    <property type="entry name" value="Dockerin_I"/>
    <property type="match status" value="1"/>
</dbReference>
<keyword evidence="2" id="KW-0732">Signal</keyword>
<accession>W7UIP9</accession>
<dbReference type="RefSeq" id="WP_051456459.1">
    <property type="nucleotide sequence ID" value="NZ_ATAX01000006.1"/>
</dbReference>
<evidence type="ECO:0000313" key="4">
    <source>
        <dbReference type="EMBL" id="EWM55106.1"/>
    </source>
</evidence>
<dbReference type="InterPro" id="IPR042185">
    <property type="entry name" value="Serpin_sf_2"/>
</dbReference>
<keyword evidence="5" id="KW-1185">Reference proteome</keyword>
<dbReference type="SMART" id="SM00093">
    <property type="entry name" value="SERPIN"/>
    <property type="match status" value="1"/>
</dbReference>
<dbReference type="PROSITE" id="PS00284">
    <property type="entry name" value="SERPIN"/>
    <property type="match status" value="1"/>
</dbReference>
<dbReference type="PATRIC" id="fig|1341157.4.peg.212"/>
<organism evidence="4 5">
    <name type="scientific">Ruminococcus flavefaciens 007c</name>
    <dbReference type="NCBI Taxonomy" id="1341157"/>
    <lineage>
        <taxon>Bacteria</taxon>
        <taxon>Bacillati</taxon>
        <taxon>Bacillota</taxon>
        <taxon>Clostridia</taxon>
        <taxon>Eubacteriales</taxon>
        <taxon>Oscillospiraceae</taxon>
        <taxon>Ruminococcus</taxon>
    </lineage>
</organism>
<dbReference type="GO" id="GO:0004867">
    <property type="term" value="F:serine-type endopeptidase inhibitor activity"/>
    <property type="evidence" value="ECO:0007669"/>
    <property type="project" value="InterPro"/>
</dbReference>
<feature type="signal peptide" evidence="2">
    <location>
        <begin position="1"/>
        <end position="29"/>
    </location>
</feature>
<dbReference type="Gene3D" id="1.10.1330.10">
    <property type="entry name" value="Dockerin domain"/>
    <property type="match status" value="1"/>
</dbReference>
<dbReference type="CDD" id="cd19589">
    <property type="entry name" value="serpin_tengpin-like"/>
    <property type="match status" value="1"/>
</dbReference>
<dbReference type="PROSITE" id="PS00018">
    <property type="entry name" value="EF_HAND_1"/>
    <property type="match status" value="2"/>
</dbReference>
<sequence>MENMKTLTKVTAGILSFALAMGAVSTVPAAPRLSSAVAAETSEEQLYDYCLQDVFILSADISEDKATFKAVPRMHGIYSIWSYSHIMSFEIDPALINESSELFDKDVSMIDNLSDDSVVTIKFTSKYDYPLLRLTEEERENMVFDSRETYKIYDIVKIEAPGIHYYGDINDDGVIDSFDLITYRKCLADPAKQKELNEFMFGNGDINKNDEIDDDDLKRVSDYILGNIDDFYGDCAIGSVRLDNTVSVEASEGKVTDEAFAKAEMNFGIDLLKRCFDPTKKDEENLLISPLSISSALAMTANGADGKTKEEMEKVLCEDMTLDQLNEYLAYYAANLPDESKKKIYLANSIWFKDDPTLQVYDSFLETNKKFYNSEIYKTPFNENTVNDINSWVSKNTRGMIPSLLQKNAFEPKNNINIMMVLMNTLYFEAEWRCPYTSSYDGKFTDLNGIEHNIKRMSSEESKYYDLGDADAFKKDYEGGDYSFVGILPKEKNIIDYINDLDADKLAEGLKEYEDPDSIELHVMIPKFKYNYKKSLSEVLENMGMADAFDNEKADFSKINDLSVTDASPLFINDVLHKTRIEVTEKGTKAAAVTAIMMAATSALPPERKKIYIELDRPFVYMIVDKNNVPLFIGAATQLEEK</sequence>
<comment type="caution">
    <text evidence="4">The sequence shown here is derived from an EMBL/GenBank/DDBJ whole genome shotgun (WGS) entry which is preliminary data.</text>
</comment>
<dbReference type="GO" id="GO:0000272">
    <property type="term" value="P:polysaccharide catabolic process"/>
    <property type="evidence" value="ECO:0007669"/>
    <property type="project" value="InterPro"/>
</dbReference>
<evidence type="ECO:0000313" key="5">
    <source>
        <dbReference type="Proteomes" id="UP000019365"/>
    </source>
</evidence>
<dbReference type="Pfam" id="PF00079">
    <property type="entry name" value="Serpin"/>
    <property type="match status" value="1"/>
</dbReference>
<dbReference type="PANTHER" id="PTHR11461:SF211">
    <property type="entry name" value="GH10112P-RELATED"/>
    <property type="match status" value="1"/>
</dbReference>
<dbReference type="PROSITE" id="PS51766">
    <property type="entry name" value="DOCKERIN"/>
    <property type="match status" value="1"/>
</dbReference>
<gene>
    <name evidence="4" type="ORF">RF007C_05385</name>
</gene>
<dbReference type="Proteomes" id="UP000019365">
    <property type="component" value="Unassembled WGS sequence"/>
</dbReference>
<feature type="domain" description="Dockerin" evidence="3">
    <location>
        <begin position="162"/>
        <end position="233"/>
    </location>
</feature>
<dbReference type="PANTHER" id="PTHR11461">
    <property type="entry name" value="SERINE PROTEASE INHIBITOR, SERPIN"/>
    <property type="match status" value="1"/>
</dbReference>
<dbReference type="GO" id="GO:0004553">
    <property type="term" value="F:hydrolase activity, hydrolyzing O-glycosyl compounds"/>
    <property type="evidence" value="ECO:0007669"/>
    <property type="project" value="InterPro"/>
</dbReference>
<name>W7UIP9_RUMFL</name>
<dbReference type="InterPro" id="IPR042178">
    <property type="entry name" value="Serpin_sf_1"/>
</dbReference>
<dbReference type="InterPro" id="IPR036439">
    <property type="entry name" value="Dockerin_dom_sf"/>
</dbReference>
<dbReference type="GO" id="GO:0005615">
    <property type="term" value="C:extracellular space"/>
    <property type="evidence" value="ECO:0007669"/>
    <property type="project" value="InterPro"/>
</dbReference>
<comment type="similarity">
    <text evidence="1">Belongs to the serpin family.</text>
</comment>
<dbReference type="InterPro" id="IPR023795">
    <property type="entry name" value="Serpin_CS"/>
</dbReference>